<dbReference type="PATRIC" id="fig|1121326.3.peg.1646"/>
<reference evidence="1 2" key="1">
    <citation type="submission" date="2016-04" db="EMBL/GenBank/DDBJ databases">
        <title>Genome sequence of Clostridium magnum DSM 2767.</title>
        <authorList>
            <person name="Poehlein A."/>
            <person name="Uhlig R."/>
            <person name="Fischer R."/>
            <person name="Bahl H."/>
            <person name="Daniel R."/>
        </authorList>
    </citation>
    <scope>NUCLEOTIDE SEQUENCE [LARGE SCALE GENOMIC DNA]</scope>
    <source>
        <strain evidence="1 2">DSM 2767</strain>
    </source>
</reference>
<gene>
    <name evidence="1" type="ORF">CLMAG_16700</name>
</gene>
<organism evidence="1 2">
    <name type="scientific">Clostridium magnum DSM 2767</name>
    <dbReference type="NCBI Taxonomy" id="1121326"/>
    <lineage>
        <taxon>Bacteria</taxon>
        <taxon>Bacillati</taxon>
        <taxon>Bacillota</taxon>
        <taxon>Clostridia</taxon>
        <taxon>Eubacteriales</taxon>
        <taxon>Clostridiaceae</taxon>
        <taxon>Clostridium</taxon>
    </lineage>
</organism>
<dbReference type="Gene3D" id="3.40.50.300">
    <property type="entry name" value="P-loop containing nucleotide triphosphate hydrolases"/>
    <property type="match status" value="1"/>
</dbReference>
<keyword evidence="2" id="KW-1185">Reference proteome</keyword>
<dbReference type="Proteomes" id="UP000076603">
    <property type="component" value="Unassembled WGS sequence"/>
</dbReference>
<dbReference type="AlphaFoldDB" id="A0A162SU06"/>
<dbReference type="InterPro" id="IPR027417">
    <property type="entry name" value="P-loop_NTPase"/>
</dbReference>
<name>A0A162SU06_9CLOT</name>
<dbReference type="STRING" id="1121326.CLMAG_16700"/>
<proteinExistence type="predicted"/>
<sequence length="388" mass="46106">MQKKFNITGTCIPEKHYMVNIDNKLKKMILMIEDGEYFTVNRPRQYGKTTTLYMLSRALKKREDYLVIKLSFEGMGDERYSSEKSFIEGLFIQFKRIFLMDNENQIMQLIAENKEIKTLDELGVFITELVLKSRKKVVLIIDEIDKNSDNQLFLNFLGMLRNKYLLRSEGEDFTFQSVILAGVHDVKNLKLKLRKDEKRKYNSPWNIAVDFNMDMSFSKEEIGTMLQEYSYETGMEVNLEYFSERIHYYTSGYPFLVSRLCKIIDEEILMDNRGTWKEIYLEQALSILLKESNTNFDSLIKNLQNNNDLYNIVYKLIIEGNELSYNSDNPIINLATTYGIFKEMDRKVKIHNRIYEQRIYNYMISKVETSTDIKGYNFRDNFYYLITV</sequence>
<accession>A0A162SU06</accession>
<comment type="caution">
    <text evidence="1">The sequence shown here is derived from an EMBL/GenBank/DDBJ whole genome shotgun (WGS) entry which is preliminary data.</text>
</comment>
<dbReference type="SUPFAM" id="SSF52540">
    <property type="entry name" value="P-loop containing nucleoside triphosphate hydrolases"/>
    <property type="match status" value="1"/>
</dbReference>
<protein>
    <submittedName>
        <fullName evidence="1">Putative AAA-ATPase</fullName>
    </submittedName>
</protein>
<dbReference type="RefSeq" id="WP_341420180.1">
    <property type="nucleotide sequence ID" value="NZ_LWAE01000002.1"/>
</dbReference>
<evidence type="ECO:0000313" key="2">
    <source>
        <dbReference type="Proteomes" id="UP000076603"/>
    </source>
</evidence>
<dbReference type="EMBL" id="LWAE01000002">
    <property type="protein sequence ID" value="KZL91864.1"/>
    <property type="molecule type" value="Genomic_DNA"/>
</dbReference>
<evidence type="ECO:0000313" key="1">
    <source>
        <dbReference type="EMBL" id="KZL91864.1"/>
    </source>
</evidence>